<name>A0A0F9KEK5_9ZZZZ</name>
<organism evidence="1">
    <name type="scientific">marine sediment metagenome</name>
    <dbReference type="NCBI Taxonomy" id="412755"/>
    <lineage>
        <taxon>unclassified sequences</taxon>
        <taxon>metagenomes</taxon>
        <taxon>ecological metagenomes</taxon>
    </lineage>
</organism>
<evidence type="ECO:0000313" key="1">
    <source>
        <dbReference type="EMBL" id="KKM13740.1"/>
    </source>
</evidence>
<comment type="caution">
    <text evidence="1">The sequence shown here is derived from an EMBL/GenBank/DDBJ whole genome shotgun (WGS) entry which is preliminary data.</text>
</comment>
<sequence>MELANLGLKRKDMKEEIDWCDCDRCGNKGFYSIWTHPDYDKICTNCANELDINPYCNNSKARLEQRVR</sequence>
<reference evidence="1" key="1">
    <citation type="journal article" date="2015" name="Nature">
        <title>Complex archaea that bridge the gap between prokaryotes and eukaryotes.</title>
        <authorList>
            <person name="Spang A."/>
            <person name="Saw J.H."/>
            <person name="Jorgensen S.L."/>
            <person name="Zaremba-Niedzwiedzka K."/>
            <person name="Martijn J."/>
            <person name="Lind A.E."/>
            <person name="van Eijk R."/>
            <person name="Schleper C."/>
            <person name="Guy L."/>
            <person name="Ettema T.J."/>
        </authorList>
    </citation>
    <scope>NUCLEOTIDE SEQUENCE</scope>
</reference>
<protein>
    <submittedName>
        <fullName evidence="1">Uncharacterized protein</fullName>
    </submittedName>
</protein>
<proteinExistence type="predicted"/>
<dbReference type="EMBL" id="LAZR01015310">
    <property type="protein sequence ID" value="KKM13740.1"/>
    <property type="molecule type" value="Genomic_DNA"/>
</dbReference>
<dbReference type="AlphaFoldDB" id="A0A0F9KEK5"/>
<accession>A0A0F9KEK5</accession>
<gene>
    <name evidence="1" type="ORF">LCGC14_1713140</name>
</gene>